<sequence>MNDVEAREALETVVKAFNRYNNAIGCQGSASMEEAMEIAWSYEALYRAARRAERLLGQ</sequence>
<gene>
    <name evidence="1" type="ORF">KAR29_04880</name>
</gene>
<evidence type="ECO:0000313" key="1">
    <source>
        <dbReference type="EMBL" id="QTX33231.1"/>
    </source>
</evidence>
<dbReference type="RefSeq" id="WP_274374510.1">
    <property type="nucleotide sequence ID" value="NZ_CP072943.1"/>
</dbReference>
<name>A0A9Q7ASN7_9BACT</name>
<keyword evidence="2" id="KW-1185">Reference proteome</keyword>
<protein>
    <submittedName>
        <fullName evidence="1">Uncharacterized protein</fullName>
    </submittedName>
</protein>
<dbReference type="EMBL" id="CP072943">
    <property type="protein sequence ID" value="QTX33231.1"/>
    <property type="molecule type" value="Genomic_DNA"/>
</dbReference>
<proteinExistence type="predicted"/>
<reference evidence="2" key="1">
    <citation type="submission" date="2021-04" db="EMBL/GenBank/DDBJ databases">
        <title>A novel Synergistetes isolate from a pyrite-forming mixed culture.</title>
        <authorList>
            <person name="Bunk B."/>
            <person name="Sproer C."/>
            <person name="Spring S."/>
            <person name="Pester M."/>
        </authorList>
    </citation>
    <scope>NUCLEOTIDE SEQUENCE [LARGE SCALE GENOMIC DNA]</scope>
    <source>
        <strain evidence="2">J.5.4.2-T.3.5.2</strain>
    </source>
</reference>
<organism evidence="1 2">
    <name type="scientific">Aminithiophilus ramosus</name>
    <dbReference type="NCBI Taxonomy" id="3029084"/>
    <lineage>
        <taxon>Bacteria</taxon>
        <taxon>Thermotogati</taxon>
        <taxon>Synergistota</taxon>
        <taxon>Synergistia</taxon>
        <taxon>Synergistales</taxon>
        <taxon>Aminithiophilaceae</taxon>
        <taxon>Aminithiophilus</taxon>
    </lineage>
</organism>
<accession>A0A9Q7ASN7</accession>
<dbReference type="KEGG" id="aram:KAR29_04880"/>
<evidence type="ECO:0000313" key="2">
    <source>
        <dbReference type="Proteomes" id="UP000671879"/>
    </source>
</evidence>
<dbReference type="Proteomes" id="UP000671879">
    <property type="component" value="Chromosome"/>
</dbReference>
<dbReference type="AlphaFoldDB" id="A0A9Q7ASN7"/>